<dbReference type="InterPro" id="IPR023214">
    <property type="entry name" value="HAD_sf"/>
</dbReference>
<sequence>MDTMDIKHFRCFGPCMVEEWGLEEWAEPILNRWNAINLYSGTRGINRFKGLALALTEIDKVYRPIEGVAELAAWAEHAPELSNQAIAEAAKTAKGPALAKALSWSKKVNAAIDALPESDKKPFPGVAEALAAAHQAADVAIVSSANREAVEEEWTRCGLLPSVDVLCCQDSGSKAACIAQLKAKGYNPAHILMVGDAPGDRAAAGKNGVMFYPILARHEAESWAEFTAKALPALLSGSYGPYGQEMAKRFEKNLL</sequence>
<dbReference type="InterPro" id="IPR036412">
    <property type="entry name" value="HAD-like_sf"/>
</dbReference>
<dbReference type="PANTHER" id="PTHR43434:SF1">
    <property type="entry name" value="PHOSPHOGLYCOLATE PHOSPHATASE"/>
    <property type="match status" value="1"/>
</dbReference>
<protein>
    <submittedName>
        <fullName evidence="1">HAD family hydrolase</fullName>
    </submittedName>
</protein>
<gene>
    <name evidence="1" type="ORF">H9703_09480</name>
</gene>
<dbReference type="SUPFAM" id="SSF56784">
    <property type="entry name" value="HAD-like"/>
    <property type="match status" value="1"/>
</dbReference>
<dbReference type="Proteomes" id="UP000823906">
    <property type="component" value="Unassembled WGS sequence"/>
</dbReference>
<proteinExistence type="predicted"/>
<comment type="caution">
    <text evidence="1">The sequence shown here is derived from an EMBL/GenBank/DDBJ whole genome shotgun (WGS) entry which is preliminary data.</text>
</comment>
<dbReference type="InterPro" id="IPR050155">
    <property type="entry name" value="HAD-like_hydrolase_sf"/>
</dbReference>
<dbReference type="GO" id="GO:0005829">
    <property type="term" value="C:cytosol"/>
    <property type="evidence" value="ECO:0007669"/>
    <property type="project" value="TreeGrafter"/>
</dbReference>
<organism evidence="1 2">
    <name type="scientific">Candidatus Faecalibacterium faecigallinarum</name>
    <dbReference type="NCBI Taxonomy" id="2838577"/>
    <lineage>
        <taxon>Bacteria</taxon>
        <taxon>Bacillati</taxon>
        <taxon>Bacillota</taxon>
        <taxon>Clostridia</taxon>
        <taxon>Eubacteriales</taxon>
        <taxon>Oscillospiraceae</taxon>
        <taxon>Faecalibacterium</taxon>
    </lineage>
</organism>
<dbReference type="PANTHER" id="PTHR43434">
    <property type="entry name" value="PHOSPHOGLYCOLATE PHOSPHATASE"/>
    <property type="match status" value="1"/>
</dbReference>
<dbReference type="InterPro" id="IPR041492">
    <property type="entry name" value="HAD_2"/>
</dbReference>
<reference evidence="1" key="2">
    <citation type="submission" date="2021-04" db="EMBL/GenBank/DDBJ databases">
        <authorList>
            <person name="Gilroy R."/>
        </authorList>
    </citation>
    <scope>NUCLEOTIDE SEQUENCE</scope>
    <source>
        <strain evidence="1">ChiSjej5B23-2810</strain>
    </source>
</reference>
<reference evidence="1" key="1">
    <citation type="journal article" date="2021" name="PeerJ">
        <title>Extensive microbial diversity within the chicken gut microbiome revealed by metagenomics and culture.</title>
        <authorList>
            <person name="Gilroy R."/>
            <person name="Ravi A."/>
            <person name="Getino M."/>
            <person name="Pursley I."/>
            <person name="Horton D.L."/>
            <person name="Alikhan N.F."/>
            <person name="Baker D."/>
            <person name="Gharbi K."/>
            <person name="Hall N."/>
            <person name="Watson M."/>
            <person name="Adriaenssens E.M."/>
            <person name="Foster-Nyarko E."/>
            <person name="Jarju S."/>
            <person name="Secka A."/>
            <person name="Antonio M."/>
            <person name="Oren A."/>
            <person name="Chaudhuri R.R."/>
            <person name="La Ragione R."/>
            <person name="Hildebrand F."/>
            <person name="Pallen M.J."/>
        </authorList>
    </citation>
    <scope>NUCLEOTIDE SEQUENCE</scope>
    <source>
        <strain evidence="1">ChiSjej5B23-2810</strain>
    </source>
</reference>
<dbReference type="AlphaFoldDB" id="A0A9D2P8N9"/>
<accession>A0A9D2P8N9</accession>
<dbReference type="CDD" id="cd01427">
    <property type="entry name" value="HAD_like"/>
    <property type="match status" value="1"/>
</dbReference>
<dbReference type="EMBL" id="DWWN01000065">
    <property type="protein sequence ID" value="HJC46341.1"/>
    <property type="molecule type" value="Genomic_DNA"/>
</dbReference>
<name>A0A9D2P8N9_9FIRM</name>
<dbReference type="Gene3D" id="3.40.50.1000">
    <property type="entry name" value="HAD superfamily/HAD-like"/>
    <property type="match status" value="1"/>
</dbReference>
<dbReference type="GO" id="GO:0008967">
    <property type="term" value="F:phosphoglycolate phosphatase activity"/>
    <property type="evidence" value="ECO:0007669"/>
    <property type="project" value="TreeGrafter"/>
</dbReference>
<keyword evidence="1" id="KW-0378">Hydrolase</keyword>
<evidence type="ECO:0000313" key="2">
    <source>
        <dbReference type="Proteomes" id="UP000823906"/>
    </source>
</evidence>
<dbReference type="GO" id="GO:0006281">
    <property type="term" value="P:DNA repair"/>
    <property type="evidence" value="ECO:0007669"/>
    <property type="project" value="TreeGrafter"/>
</dbReference>
<evidence type="ECO:0000313" key="1">
    <source>
        <dbReference type="EMBL" id="HJC46341.1"/>
    </source>
</evidence>
<dbReference type="Pfam" id="PF13419">
    <property type="entry name" value="HAD_2"/>
    <property type="match status" value="1"/>
</dbReference>